<dbReference type="EMBL" id="GGFM01009785">
    <property type="protein sequence ID" value="MBW30536.1"/>
    <property type="molecule type" value="Transcribed_RNA"/>
</dbReference>
<organism evidence="3">
    <name type="scientific">Anopheles braziliensis</name>
    <dbReference type="NCBI Taxonomy" id="58242"/>
    <lineage>
        <taxon>Eukaryota</taxon>
        <taxon>Metazoa</taxon>
        <taxon>Ecdysozoa</taxon>
        <taxon>Arthropoda</taxon>
        <taxon>Hexapoda</taxon>
        <taxon>Insecta</taxon>
        <taxon>Pterygota</taxon>
        <taxon>Neoptera</taxon>
        <taxon>Endopterygota</taxon>
        <taxon>Diptera</taxon>
        <taxon>Nematocera</taxon>
        <taxon>Culicoidea</taxon>
        <taxon>Culicidae</taxon>
        <taxon>Anophelinae</taxon>
        <taxon>Anopheles</taxon>
    </lineage>
</organism>
<dbReference type="AlphaFoldDB" id="A0A2M3ZPR3"/>
<sequence length="166" mass="19398">MSQTLMVTFPLVTLRMLNPTVGIISSQNCPEAITLTKVVLPEYWSPTSVSSISSFQKRLLNQSRMRLMRANMLNDCRRRRRRWVIRSLLLTTAECTNQRPTRTKHTHTPCTRSERNTRTKLRNQIWLPLFLPHTLLHQLRSQAEKNQQDNPRGRSHTLTEHARTTG</sequence>
<feature type="region of interest" description="Disordered" evidence="1">
    <location>
        <begin position="142"/>
        <end position="166"/>
    </location>
</feature>
<feature type="chain" id="PRO_5014617194" evidence="2">
    <location>
        <begin position="23"/>
        <end position="166"/>
    </location>
</feature>
<protein>
    <submittedName>
        <fullName evidence="3">Putative secreted peptide</fullName>
    </submittedName>
</protein>
<proteinExistence type="predicted"/>
<feature type="signal peptide" evidence="2">
    <location>
        <begin position="1"/>
        <end position="22"/>
    </location>
</feature>
<accession>A0A2M3ZPR3</accession>
<reference evidence="3" key="1">
    <citation type="submission" date="2018-01" db="EMBL/GenBank/DDBJ databases">
        <title>An insight into the sialome of Amazonian anophelines.</title>
        <authorList>
            <person name="Ribeiro J.M."/>
            <person name="Scarpassa V."/>
            <person name="Calvo E."/>
        </authorList>
    </citation>
    <scope>NUCLEOTIDE SEQUENCE</scope>
    <source>
        <tissue evidence="3">Salivary glands</tissue>
    </source>
</reference>
<evidence type="ECO:0000256" key="2">
    <source>
        <dbReference type="SAM" id="SignalP"/>
    </source>
</evidence>
<name>A0A2M3ZPR3_9DIPT</name>
<evidence type="ECO:0000256" key="1">
    <source>
        <dbReference type="SAM" id="MobiDB-lite"/>
    </source>
</evidence>
<evidence type="ECO:0000313" key="3">
    <source>
        <dbReference type="EMBL" id="MBW30536.1"/>
    </source>
</evidence>
<feature type="compositionally biased region" description="Basic and acidic residues" evidence="1">
    <location>
        <begin position="157"/>
        <end position="166"/>
    </location>
</feature>
<keyword evidence="2" id="KW-0732">Signal</keyword>